<sequence length="483" mass="53782">MNGPHTLDQLLEIKKAFEANTAQNGASPFIDYGSSGATLSMQSLDKTFVAIVSTDRDFKFLKQTPKRQINQVLAEYNKNRSHGGGWYNTSYIGQSDEPEFRDAEIQRLYDEVNYVAEGFAFNKVVDTVTNVQDPEIIQSNAALRRGMENMMRSYWFGNKSINKYNQDGFVTKISNLGSEFVTDARGQLPSADEIKEFTSKIRTRYFGLANQMWMHNTTKALYDQIYDFAGQAKVLQNNNHGPNSVGLGNIVPHIWDSNAANNMVTLEDDIWMDRHDWEVPKRLDSNGNLVEGPTSDTDSPETPVIALAAIPSVTGSKFDVSYSGAYKYRACAGNLRHWSAACVVDTETVNTGGGVEITLTPGNSGPPTTRFAIFRETTPASGIIRYMVEVVRNNSGPTTIYQDLNFDLPGTTIMILGDFNAQSGTDENRTFILSELLGFTKSLFPYGAGGRLRLRQGLVEHYGVMQILAPEKFRVFKNVPVKR</sequence>
<proteinExistence type="predicted"/>
<dbReference type="RefSeq" id="WP_008591855.1">
    <property type="nucleotide sequence ID" value="NZ_AHOM02000005.1"/>
</dbReference>
<name>A0ABN0H962_9LEPT</name>
<evidence type="ECO:0008006" key="3">
    <source>
        <dbReference type="Google" id="ProtNLM"/>
    </source>
</evidence>
<protein>
    <recommendedName>
        <fullName evidence="3">Capsid protein</fullName>
    </recommendedName>
</protein>
<gene>
    <name evidence="1" type="ORF">LEP1GSC178_0004</name>
</gene>
<evidence type="ECO:0000313" key="1">
    <source>
        <dbReference type="EMBL" id="EJZ42296.1"/>
    </source>
</evidence>
<reference evidence="1 2" key="1">
    <citation type="submission" date="2012-08" db="EMBL/GenBank/DDBJ databases">
        <authorList>
            <person name="Harkins D.M."/>
            <person name="Durkin A.S."/>
            <person name="Selengut J.D."/>
            <person name="Sanka R."/>
            <person name="DePew J."/>
            <person name="Purushe J."/>
            <person name="Matthias M.A."/>
            <person name="Vinetz J.M."/>
            <person name="Sutton G.G."/>
            <person name="Nelson W.C."/>
            <person name="Fouts D.E."/>
        </authorList>
    </citation>
    <scope>NUCLEOTIDE SEQUENCE [LARGE SCALE GENOMIC DNA]</scope>
    <source>
        <strain evidence="1 2">MMD4847</strain>
    </source>
</reference>
<comment type="caution">
    <text evidence="1">The sequence shown here is derived from an EMBL/GenBank/DDBJ whole genome shotgun (WGS) entry which is preliminary data.</text>
</comment>
<keyword evidence="2" id="KW-1185">Reference proteome</keyword>
<dbReference type="Proteomes" id="UP000018720">
    <property type="component" value="Unassembled WGS sequence"/>
</dbReference>
<accession>A0ABN0H962</accession>
<dbReference type="EMBL" id="AHOM02000005">
    <property type="protein sequence ID" value="EJZ42296.1"/>
    <property type="molecule type" value="Genomic_DNA"/>
</dbReference>
<evidence type="ECO:0000313" key="2">
    <source>
        <dbReference type="Proteomes" id="UP000018720"/>
    </source>
</evidence>
<organism evidence="1 2">
    <name type="scientific">Leptospira licerasiae str. MMD4847</name>
    <dbReference type="NCBI Taxonomy" id="1049971"/>
    <lineage>
        <taxon>Bacteria</taxon>
        <taxon>Pseudomonadati</taxon>
        <taxon>Spirochaetota</taxon>
        <taxon>Spirochaetia</taxon>
        <taxon>Leptospirales</taxon>
        <taxon>Leptospiraceae</taxon>
        <taxon>Leptospira</taxon>
    </lineage>
</organism>